<organism evidence="3 4">
    <name type="scientific">Hyaloscypha hepaticicola</name>
    <dbReference type="NCBI Taxonomy" id="2082293"/>
    <lineage>
        <taxon>Eukaryota</taxon>
        <taxon>Fungi</taxon>
        <taxon>Dikarya</taxon>
        <taxon>Ascomycota</taxon>
        <taxon>Pezizomycotina</taxon>
        <taxon>Leotiomycetes</taxon>
        <taxon>Helotiales</taxon>
        <taxon>Hyaloscyphaceae</taxon>
        <taxon>Hyaloscypha</taxon>
    </lineage>
</organism>
<gene>
    <name evidence="3" type="ORF">NA56DRAFT_682025</name>
</gene>
<dbReference type="OrthoDB" id="1046782at2759"/>
<keyword evidence="3" id="KW-0378">Hydrolase</keyword>
<dbReference type="AlphaFoldDB" id="A0A2J6PN50"/>
<dbReference type="InterPro" id="IPR011050">
    <property type="entry name" value="Pectin_lyase_fold/virulence"/>
</dbReference>
<dbReference type="FunFam" id="2.160.20.10:FF:000026">
    <property type="entry name" value="Exo-beta-1,3-glucanase Exg0"/>
    <property type="match status" value="1"/>
</dbReference>
<dbReference type="InterPro" id="IPR012334">
    <property type="entry name" value="Pectin_lyas_fold"/>
</dbReference>
<feature type="chain" id="PRO_5014405405" evidence="1">
    <location>
        <begin position="18"/>
        <end position="808"/>
    </location>
</feature>
<dbReference type="CDD" id="cd23668">
    <property type="entry name" value="GH55_beta13glucanase-like"/>
    <property type="match status" value="1"/>
</dbReference>
<reference evidence="3 4" key="1">
    <citation type="submission" date="2016-05" db="EMBL/GenBank/DDBJ databases">
        <title>A degradative enzymes factory behind the ericoid mycorrhizal symbiosis.</title>
        <authorList>
            <consortium name="DOE Joint Genome Institute"/>
            <person name="Martino E."/>
            <person name="Morin E."/>
            <person name="Grelet G."/>
            <person name="Kuo A."/>
            <person name="Kohler A."/>
            <person name="Daghino S."/>
            <person name="Barry K."/>
            <person name="Choi C."/>
            <person name="Cichocki N."/>
            <person name="Clum A."/>
            <person name="Copeland A."/>
            <person name="Hainaut M."/>
            <person name="Haridas S."/>
            <person name="Labutti K."/>
            <person name="Lindquist E."/>
            <person name="Lipzen A."/>
            <person name="Khouja H.-R."/>
            <person name="Murat C."/>
            <person name="Ohm R."/>
            <person name="Olson A."/>
            <person name="Spatafora J."/>
            <person name="Veneault-Fourrey C."/>
            <person name="Henrissat B."/>
            <person name="Grigoriev I."/>
            <person name="Martin F."/>
            <person name="Perotto S."/>
        </authorList>
    </citation>
    <scope>NUCLEOTIDE SEQUENCE [LARGE SCALE GENOMIC DNA]</scope>
    <source>
        <strain evidence="3 4">UAMH 7357</strain>
    </source>
</reference>
<sequence length="808" mass="85405">MNLLSANLFLFVLGIQGIQFEPSTVGHVVSEIKDRYSAYIDFKGTADHSAAISANETEAQILPRQAAYWYESIAHQGISAFGPSGYAVYRNVKDYGATGNGVTDDTAAINAAISAGGRCGRGCSSTTTTPAVIYFPAGTYLISSSIVDYYFTQLIGNPNSPPVLKATSSFSGFGLIDGDPYYTSNLNWGSTNVFFRQVRNFVFDLTSIPATSQATGIHWPTAQATSLQNIVFQMSSAAGTQHTGLFCESGSAGFMTDITFNGGIVGASIGNQQFTMRNLIFNNCVTAISQLWDWGWVYQGISINNCQKGIDISAGGSSAQNVGSVTLIDSSITNTPIGIIASYTSSSSPATAGSLIIENVVLTNVPTAIQLTGGSTILAGTSGSMTIAGWGQGHKYTPSGPTQFQGIITPNSRPASLLSGSKYYVQSKPQYNTLPVSSFQSVRSGGAAGNGVHDDTFALQQVINNAAAAGAVVYFDAGTYLVTSTLFIPAGSKIVGEGYAVIMSSGSYFNNMASPQPVVRVGNAGDTGQVQWSDMIVSTQGAQAGAVLIEWNLNTSGTPSGMWDVHTRIGGFVGSNLQYAQCPSGSQNTGTCIGAYMSMHITPSAAGLYMENNWLWTADHDIDDPSNRQLTIFSGRGLLIESTAGTFWLVGTAVEHHTLYQYQFANTKNIYAGFIQTETPYYQPAPSAPYPFTSISTLNDPVFPTSCQTSTPCANAWGLRILSSSNILIYGAGLYSFFDNYSTTCSNNPGPENCQSAIASVEGSVSQVHVYCLSTVGTTDMLLRSGSVVAVYSDNNNVYPDTIALYTA</sequence>
<dbReference type="GO" id="GO:0004650">
    <property type="term" value="F:polygalacturonase activity"/>
    <property type="evidence" value="ECO:0007669"/>
    <property type="project" value="InterPro"/>
</dbReference>
<dbReference type="Proteomes" id="UP000235672">
    <property type="component" value="Unassembled WGS sequence"/>
</dbReference>
<dbReference type="Pfam" id="PF12708">
    <property type="entry name" value="Pect-lyase_RHGA_epim"/>
    <property type="match status" value="2"/>
</dbReference>
<dbReference type="PANTHER" id="PTHR33928">
    <property type="entry name" value="POLYGALACTURONASE QRT3"/>
    <property type="match status" value="1"/>
</dbReference>
<evidence type="ECO:0000259" key="2">
    <source>
        <dbReference type="Pfam" id="PF12708"/>
    </source>
</evidence>
<dbReference type="SUPFAM" id="SSF51126">
    <property type="entry name" value="Pectin lyase-like"/>
    <property type="match status" value="2"/>
</dbReference>
<keyword evidence="1" id="KW-0732">Signal</keyword>
<dbReference type="InterPro" id="IPR024535">
    <property type="entry name" value="RHGA/B-epi-like_pectate_lyase"/>
</dbReference>
<name>A0A2J6PN50_9HELO</name>
<evidence type="ECO:0000313" key="3">
    <source>
        <dbReference type="EMBL" id="PMD15462.1"/>
    </source>
</evidence>
<protein>
    <submittedName>
        <fullName evidence="3">Glycoside hydrolase family 55 protein</fullName>
    </submittedName>
</protein>
<keyword evidence="4" id="KW-1185">Reference proteome</keyword>
<proteinExistence type="predicted"/>
<feature type="signal peptide" evidence="1">
    <location>
        <begin position="1"/>
        <end position="17"/>
    </location>
</feature>
<evidence type="ECO:0000256" key="1">
    <source>
        <dbReference type="SAM" id="SignalP"/>
    </source>
</evidence>
<dbReference type="EMBL" id="KZ613513">
    <property type="protein sequence ID" value="PMD15462.1"/>
    <property type="molecule type" value="Genomic_DNA"/>
</dbReference>
<dbReference type="STRING" id="1745343.A0A2J6PN50"/>
<feature type="domain" description="Rhamnogalacturonase A/B/Epimerase-like pectate lyase" evidence="2">
    <location>
        <begin position="440"/>
        <end position="514"/>
    </location>
</feature>
<accession>A0A2J6PN50</accession>
<evidence type="ECO:0000313" key="4">
    <source>
        <dbReference type="Proteomes" id="UP000235672"/>
    </source>
</evidence>
<dbReference type="FunFam" id="2.160.20.10:FF:000023">
    <property type="entry name" value="Exo-beta-1,3-glucanase Exg0"/>
    <property type="match status" value="1"/>
</dbReference>
<feature type="domain" description="Rhamnogalacturonase A/B/Epimerase-like pectate lyase" evidence="2">
    <location>
        <begin position="89"/>
        <end position="311"/>
    </location>
</feature>
<dbReference type="InterPro" id="IPR039279">
    <property type="entry name" value="QRT3-like"/>
</dbReference>
<dbReference type="Gene3D" id="2.160.20.10">
    <property type="entry name" value="Single-stranded right-handed beta-helix, Pectin lyase-like"/>
    <property type="match status" value="2"/>
</dbReference>
<dbReference type="PANTHER" id="PTHR33928:SF2">
    <property type="entry name" value="PECTATE LYASE SUPERFAMILY PROTEIN DOMAIN-CONTAINING PROTEIN-RELATED"/>
    <property type="match status" value="1"/>
</dbReference>